<dbReference type="SUPFAM" id="SSF54995">
    <property type="entry name" value="Ribosomal protein S6"/>
    <property type="match status" value="1"/>
</dbReference>
<dbReference type="GO" id="GO:0070181">
    <property type="term" value="F:small ribosomal subunit rRNA binding"/>
    <property type="evidence" value="ECO:0007669"/>
    <property type="project" value="TreeGrafter"/>
</dbReference>
<dbReference type="OrthoDB" id="9812702at2"/>
<dbReference type="GO" id="GO:0003735">
    <property type="term" value="F:structural constituent of ribosome"/>
    <property type="evidence" value="ECO:0007669"/>
    <property type="project" value="InterPro"/>
</dbReference>
<gene>
    <name evidence="3" type="primary">rpsF</name>
    <name evidence="4" type="ORF">C8D99_101340</name>
</gene>
<dbReference type="NCBIfam" id="TIGR00166">
    <property type="entry name" value="S6"/>
    <property type="match status" value="1"/>
</dbReference>
<dbReference type="InterPro" id="IPR035980">
    <property type="entry name" value="Ribosomal_bS6_sf"/>
</dbReference>
<sequence>MRPYEMMVLVSAEIEDPKEEIAKIEEVVRNLGGEVAKTDFWGKRRLAYPIDKKTEGFYAVCNFSLNPDQLVELNRVLGLRPNVYRQMTVRLDEK</sequence>
<keyword evidence="3" id="KW-0694">RNA-binding</keyword>
<comment type="caution">
    <text evidence="4">The sequence shown here is derived from an EMBL/GenBank/DDBJ whole genome shotgun (WGS) entry which is preliminary data.</text>
</comment>
<name>A0A4R8MGN8_9BACT</name>
<dbReference type="InterPro" id="IPR014717">
    <property type="entry name" value="Transl_elong_EF1B/ribsomal_bS6"/>
</dbReference>
<dbReference type="InterPro" id="IPR020814">
    <property type="entry name" value="Ribosomal_S6_plastid/chlpt"/>
</dbReference>
<dbReference type="AlphaFoldDB" id="A0A4R8MGN8"/>
<dbReference type="InterPro" id="IPR000529">
    <property type="entry name" value="Ribosomal_bS6"/>
</dbReference>
<dbReference type="HAMAP" id="MF_00360">
    <property type="entry name" value="Ribosomal_bS6"/>
    <property type="match status" value="1"/>
</dbReference>
<organism evidence="4 5">
    <name type="scientific">Aminivibrio pyruvatiphilus</name>
    <dbReference type="NCBI Taxonomy" id="1005740"/>
    <lineage>
        <taxon>Bacteria</taxon>
        <taxon>Thermotogati</taxon>
        <taxon>Synergistota</taxon>
        <taxon>Synergistia</taxon>
        <taxon>Synergistales</taxon>
        <taxon>Aminobacteriaceae</taxon>
        <taxon>Aminivibrio</taxon>
    </lineage>
</organism>
<evidence type="ECO:0000256" key="1">
    <source>
        <dbReference type="ARBA" id="ARBA00009512"/>
    </source>
</evidence>
<evidence type="ECO:0000256" key="3">
    <source>
        <dbReference type="HAMAP-Rule" id="MF_00360"/>
    </source>
</evidence>
<reference evidence="4 5" key="1">
    <citation type="submission" date="2019-03" db="EMBL/GenBank/DDBJ databases">
        <title>Genomic Encyclopedia of Type Strains, Phase IV (KMG-IV): sequencing the most valuable type-strain genomes for metagenomic binning, comparative biology and taxonomic classification.</title>
        <authorList>
            <person name="Goeker M."/>
        </authorList>
    </citation>
    <scope>NUCLEOTIDE SEQUENCE [LARGE SCALE GENOMIC DNA]</scope>
    <source>
        <strain evidence="4 5">DSM 25964</strain>
    </source>
</reference>
<evidence type="ECO:0000313" key="5">
    <source>
        <dbReference type="Proteomes" id="UP000295066"/>
    </source>
</evidence>
<keyword evidence="3" id="KW-0687">Ribonucleoprotein</keyword>
<dbReference type="GO" id="GO:1990904">
    <property type="term" value="C:ribonucleoprotein complex"/>
    <property type="evidence" value="ECO:0007669"/>
    <property type="project" value="UniProtKB-KW"/>
</dbReference>
<evidence type="ECO:0000256" key="2">
    <source>
        <dbReference type="ARBA" id="ARBA00035294"/>
    </source>
</evidence>
<keyword evidence="3 4" id="KW-0689">Ribosomal protein</keyword>
<dbReference type="PANTHER" id="PTHR21011:SF1">
    <property type="entry name" value="SMALL RIBOSOMAL SUBUNIT PROTEIN BS6M"/>
    <property type="match status" value="1"/>
</dbReference>
<dbReference type="RefSeq" id="WP_133955664.1">
    <property type="nucleotide sequence ID" value="NZ_SORI01000001.1"/>
</dbReference>
<dbReference type="PANTHER" id="PTHR21011">
    <property type="entry name" value="MITOCHONDRIAL 28S RIBOSOMAL PROTEIN S6"/>
    <property type="match status" value="1"/>
</dbReference>
<dbReference type="GO" id="GO:0006412">
    <property type="term" value="P:translation"/>
    <property type="evidence" value="ECO:0007669"/>
    <property type="project" value="UniProtKB-UniRule"/>
</dbReference>
<keyword evidence="3" id="KW-0699">rRNA-binding</keyword>
<dbReference type="GO" id="GO:0005840">
    <property type="term" value="C:ribosome"/>
    <property type="evidence" value="ECO:0007669"/>
    <property type="project" value="UniProtKB-KW"/>
</dbReference>
<comment type="similarity">
    <text evidence="1 3">Belongs to the bacterial ribosomal protein bS6 family.</text>
</comment>
<evidence type="ECO:0000313" key="4">
    <source>
        <dbReference type="EMBL" id="TDY65189.1"/>
    </source>
</evidence>
<dbReference type="Proteomes" id="UP000295066">
    <property type="component" value="Unassembled WGS sequence"/>
</dbReference>
<dbReference type="EMBL" id="SORI01000001">
    <property type="protein sequence ID" value="TDY65189.1"/>
    <property type="molecule type" value="Genomic_DNA"/>
</dbReference>
<comment type="function">
    <text evidence="3">Binds together with bS18 to 16S ribosomal RNA.</text>
</comment>
<dbReference type="Gene3D" id="3.30.70.60">
    <property type="match status" value="1"/>
</dbReference>
<dbReference type="CDD" id="cd00473">
    <property type="entry name" value="bS6"/>
    <property type="match status" value="1"/>
</dbReference>
<accession>A0A4R8MGN8</accession>
<proteinExistence type="inferred from homology"/>
<keyword evidence="5" id="KW-1185">Reference proteome</keyword>
<protein>
    <recommendedName>
        <fullName evidence="2 3">Small ribosomal subunit protein bS6</fullName>
    </recommendedName>
</protein>
<dbReference type="GO" id="GO:0005737">
    <property type="term" value="C:cytoplasm"/>
    <property type="evidence" value="ECO:0007669"/>
    <property type="project" value="UniProtKB-ARBA"/>
</dbReference>
<dbReference type="Pfam" id="PF01250">
    <property type="entry name" value="Ribosomal_S6"/>
    <property type="match status" value="1"/>
</dbReference>